<proteinExistence type="predicted"/>
<keyword evidence="1" id="KW-0812">Transmembrane</keyword>
<evidence type="ECO:0000256" key="1">
    <source>
        <dbReference type="SAM" id="Phobius"/>
    </source>
</evidence>
<reference evidence="2" key="1">
    <citation type="submission" date="2021-01" db="EMBL/GenBank/DDBJ databases">
        <authorList>
            <consortium name="Genoscope - CEA"/>
            <person name="William W."/>
        </authorList>
    </citation>
    <scope>NUCLEOTIDE SEQUENCE</scope>
</reference>
<dbReference type="AlphaFoldDB" id="A0A8S1PE16"/>
<organism evidence="2 3">
    <name type="scientific">Paramecium primaurelia</name>
    <dbReference type="NCBI Taxonomy" id="5886"/>
    <lineage>
        <taxon>Eukaryota</taxon>
        <taxon>Sar</taxon>
        <taxon>Alveolata</taxon>
        <taxon>Ciliophora</taxon>
        <taxon>Intramacronucleata</taxon>
        <taxon>Oligohymenophorea</taxon>
        <taxon>Peniculida</taxon>
        <taxon>Parameciidae</taxon>
        <taxon>Paramecium</taxon>
    </lineage>
</organism>
<dbReference type="EMBL" id="CAJJDM010000118">
    <property type="protein sequence ID" value="CAD8101229.1"/>
    <property type="molecule type" value="Genomic_DNA"/>
</dbReference>
<evidence type="ECO:0000313" key="2">
    <source>
        <dbReference type="EMBL" id="CAD8101229.1"/>
    </source>
</evidence>
<feature type="transmembrane region" description="Helical" evidence="1">
    <location>
        <begin position="92"/>
        <end position="110"/>
    </location>
</feature>
<keyword evidence="3" id="KW-1185">Reference proteome</keyword>
<evidence type="ECO:0000313" key="3">
    <source>
        <dbReference type="Proteomes" id="UP000688137"/>
    </source>
</evidence>
<protein>
    <recommendedName>
        <fullName evidence="4">Transmembrane protein</fullName>
    </recommendedName>
</protein>
<evidence type="ECO:0008006" key="4">
    <source>
        <dbReference type="Google" id="ProtNLM"/>
    </source>
</evidence>
<keyword evidence="1" id="KW-1133">Transmembrane helix</keyword>
<gene>
    <name evidence="2" type="ORF">PPRIM_AZ9-3.1.T1150005</name>
</gene>
<dbReference type="Proteomes" id="UP000688137">
    <property type="component" value="Unassembled WGS sequence"/>
</dbReference>
<sequence>MKLKEFLIKNITQENDILENMQSDFNISSNKKKLQLKNAQIQGGYQNVQQQNQLKVLECSKLFKFQFLSFNIINNLQYIQQKRIIIHIVGNNFFYLALVVEIILRIFIFINNNKNEKYQ</sequence>
<accession>A0A8S1PE16</accession>
<keyword evidence="1" id="KW-0472">Membrane</keyword>
<comment type="caution">
    <text evidence="2">The sequence shown here is derived from an EMBL/GenBank/DDBJ whole genome shotgun (WGS) entry which is preliminary data.</text>
</comment>
<name>A0A8S1PE16_PARPR</name>